<evidence type="ECO:0000313" key="2">
    <source>
        <dbReference type="EMBL" id="KAF7295748.1"/>
    </source>
</evidence>
<feature type="region of interest" description="Disordered" evidence="1">
    <location>
        <begin position="221"/>
        <end position="291"/>
    </location>
</feature>
<reference evidence="2" key="1">
    <citation type="submission" date="2020-05" db="EMBL/GenBank/DDBJ databases">
        <title>Mycena genomes resolve the evolution of fungal bioluminescence.</title>
        <authorList>
            <person name="Tsai I.J."/>
        </authorList>
    </citation>
    <scope>NUCLEOTIDE SEQUENCE</scope>
    <source>
        <strain evidence="2">110903Hualien_Pintung</strain>
    </source>
</reference>
<dbReference type="InterPro" id="IPR013088">
    <property type="entry name" value="Znf_NHR/GATA"/>
</dbReference>
<feature type="region of interest" description="Disordered" evidence="1">
    <location>
        <begin position="317"/>
        <end position="344"/>
    </location>
</feature>
<dbReference type="Gene3D" id="3.30.50.10">
    <property type="entry name" value="Erythroid Transcription Factor GATA-1, subunit A"/>
    <property type="match status" value="1"/>
</dbReference>
<dbReference type="AlphaFoldDB" id="A0A8H6SB87"/>
<feature type="compositionally biased region" description="Low complexity" evidence="1">
    <location>
        <begin position="278"/>
        <end position="291"/>
    </location>
</feature>
<accession>A0A8H6SB87</accession>
<gene>
    <name evidence="2" type="ORF">HMN09_01117100</name>
</gene>
<feature type="compositionally biased region" description="Basic residues" evidence="1">
    <location>
        <begin position="1"/>
        <end position="11"/>
    </location>
</feature>
<feature type="region of interest" description="Disordered" evidence="1">
    <location>
        <begin position="1"/>
        <end position="22"/>
    </location>
</feature>
<name>A0A8H6SB87_MYCCL</name>
<dbReference type="SUPFAM" id="SSF57716">
    <property type="entry name" value="Glucocorticoid receptor-like (DNA-binding domain)"/>
    <property type="match status" value="1"/>
</dbReference>
<comment type="caution">
    <text evidence="2">The sequence shown here is derived from an EMBL/GenBank/DDBJ whole genome shotgun (WGS) entry which is preliminary data.</text>
</comment>
<dbReference type="GO" id="GO:0008270">
    <property type="term" value="F:zinc ion binding"/>
    <property type="evidence" value="ECO:0007669"/>
    <property type="project" value="InterPro"/>
</dbReference>
<dbReference type="GO" id="GO:0006355">
    <property type="term" value="P:regulation of DNA-templated transcription"/>
    <property type="evidence" value="ECO:0007669"/>
    <property type="project" value="InterPro"/>
</dbReference>
<keyword evidence="3" id="KW-1185">Reference proteome</keyword>
<evidence type="ECO:0000313" key="3">
    <source>
        <dbReference type="Proteomes" id="UP000613580"/>
    </source>
</evidence>
<dbReference type="Proteomes" id="UP000613580">
    <property type="component" value="Unassembled WGS sequence"/>
</dbReference>
<evidence type="ECO:0000256" key="1">
    <source>
        <dbReference type="SAM" id="MobiDB-lite"/>
    </source>
</evidence>
<evidence type="ECO:0008006" key="4">
    <source>
        <dbReference type="Google" id="ProtNLM"/>
    </source>
</evidence>
<sequence>MLKHNAARHSGHNKEIDSPPSDPSFTELVFTAAIDAGSIASAYEQVPKRVIAPFELASAASKRKVDLARTELEQRLFISGILLKMRRGSGSAILICTSPMSQACNCLQLHGTYCAGCLAHYGHWQHQPRQRRHSQAPPPSNQFYAVSQQPQLYTPQHYSGYPAHAGGPSSIIPQALVPAVPPIPAQYAQSRGVVYPQQHHVGSHPHPGTASRDAHYQWPATAAPSPATQYPYGDAVAVPSSSRSRHQPPQTDQETPGRGRSSGRNREPHTHDHRRASSMHASRSSSAPACPACGRIDPTEWRFGIISQVYVCNACSKSEKRNRELRSQQTEQERERRMAAGARR</sequence>
<feature type="compositionally biased region" description="Basic and acidic residues" evidence="1">
    <location>
        <begin position="317"/>
        <end position="338"/>
    </location>
</feature>
<proteinExistence type="predicted"/>
<organism evidence="2 3">
    <name type="scientific">Mycena chlorophos</name>
    <name type="common">Agaric fungus</name>
    <name type="synonym">Agaricus chlorophos</name>
    <dbReference type="NCBI Taxonomy" id="658473"/>
    <lineage>
        <taxon>Eukaryota</taxon>
        <taxon>Fungi</taxon>
        <taxon>Dikarya</taxon>
        <taxon>Basidiomycota</taxon>
        <taxon>Agaricomycotina</taxon>
        <taxon>Agaricomycetes</taxon>
        <taxon>Agaricomycetidae</taxon>
        <taxon>Agaricales</taxon>
        <taxon>Marasmiineae</taxon>
        <taxon>Mycenaceae</taxon>
        <taxon>Mycena</taxon>
    </lineage>
</organism>
<dbReference type="EMBL" id="JACAZE010000018">
    <property type="protein sequence ID" value="KAF7295748.1"/>
    <property type="molecule type" value="Genomic_DNA"/>
</dbReference>
<protein>
    <recommendedName>
        <fullName evidence="4">GATA-type domain-containing protein</fullName>
    </recommendedName>
</protein>